<dbReference type="Proteomes" id="UP000326207">
    <property type="component" value="Unassembled WGS sequence"/>
</dbReference>
<dbReference type="InterPro" id="IPR000639">
    <property type="entry name" value="Epox_hydrolase-like"/>
</dbReference>
<dbReference type="SUPFAM" id="SSF53474">
    <property type="entry name" value="alpha/beta-Hydrolases"/>
    <property type="match status" value="1"/>
</dbReference>
<dbReference type="OrthoDB" id="299757at2157"/>
<dbReference type="Proteomes" id="UP000326865">
    <property type="component" value="Unassembled WGS sequence"/>
</dbReference>
<accession>A0A5N5UPT0</accession>
<dbReference type="Pfam" id="PF00561">
    <property type="entry name" value="Abhydrolase_1"/>
    <property type="match status" value="1"/>
</dbReference>
<dbReference type="RefSeq" id="WP_152118939.1">
    <property type="nucleotide sequence ID" value="NZ_QJOW01000001.1"/>
</dbReference>
<dbReference type="InterPro" id="IPR000073">
    <property type="entry name" value="AB_hydrolase_1"/>
</dbReference>
<dbReference type="PRINTS" id="PR00111">
    <property type="entry name" value="ABHYDROLASE"/>
</dbReference>
<protein>
    <submittedName>
        <fullName evidence="4">Alpha/beta fold hydrolase</fullName>
    </submittedName>
</protein>
<dbReference type="AlphaFoldDB" id="A0A5N5UH26"/>
<dbReference type="PRINTS" id="PR00412">
    <property type="entry name" value="EPOXHYDRLASE"/>
</dbReference>
<dbReference type="EMBL" id="QKKZ01000002">
    <property type="protein sequence ID" value="KAB7514724.1"/>
    <property type="molecule type" value="Genomic_DNA"/>
</dbReference>
<evidence type="ECO:0000313" key="3">
    <source>
        <dbReference type="EMBL" id="KAB7514724.1"/>
    </source>
</evidence>
<evidence type="ECO:0000313" key="4">
    <source>
        <dbReference type="EMBL" id="KAB7518037.1"/>
    </source>
</evidence>
<reference evidence="6 7" key="1">
    <citation type="submission" date="2019-10" db="EMBL/GenBank/DDBJ databases">
        <title>Unraveling microbial dark matter from salterns through culturing: the case of the genus Halosegnis.</title>
        <authorList>
            <person name="Duran-Viseras A."/>
            <person name="Andrei A.-S."/>
            <person name="Vera-Gargallo B."/>
            <person name="Ghai R."/>
            <person name="Sanchez-Porro C."/>
            <person name="Ventosa A."/>
        </authorList>
    </citation>
    <scope>NUCLEOTIDE SEQUENCE [LARGE SCALE GENOMIC DNA]</scope>
    <source>
        <strain evidence="4 7">F17-44</strain>
        <strain evidence="3 8">F18-79</strain>
        <strain evidence="5 6">F19-13</strain>
    </source>
</reference>
<dbReference type="Gene3D" id="3.40.50.1820">
    <property type="entry name" value="alpha/beta hydrolase"/>
    <property type="match status" value="1"/>
</dbReference>
<organism evidence="4 7">
    <name type="scientific">Halosegnis rubeus</name>
    <dbReference type="NCBI Taxonomy" id="2212850"/>
    <lineage>
        <taxon>Archaea</taxon>
        <taxon>Methanobacteriati</taxon>
        <taxon>Methanobacteriota</taxon>
        <taxon>Stenosarchaea group</taxon>
        <taxon>Halobacteria</taxon>
        <taxon>Halobacteriales</taxon>
        <taxon>Natronomonadaceae</taxon>
        <taxon>Halosegnis</taxon>
    </lineage>
</organism>
<dbReference type="Proteomes" id="UP000326302">
    <property type="component" value="Unassembled WGS sequence"/>
</dbReference>
<dbReference type="EMBL" id="QJOW01000001">
    <property type="protein sequence ID" value="KAB7518037.1"/>
    <property type="molecule type" value="Genomic_DNA"/>
</dbReference>
<keyword evidence="1 4" id="KW-0378">Hydrolase</keyword>
<evidence type="ECO:0000313" key="7">
    <source>
        <dbReference type="Proteomes" id="UP000326302"/>
    </source>
</evidence>
<evidence type="ECO:0000313" key="6">
    <source>
        <dbReference type="Proteomes" id="UP000326207"/>
    </source>
</evidence>
<comment type="caution">
    <text evidence="4">The sequence shown here is derived from an EMBL/GenBank/DDBJ whole genome shotgun (WGS) entry which is preliminary data.</text>
</comment>
<feature type="domain" description="AB hydrolase-1" evidence="2">
    <location>
        <begin position="41"/>
        <end position="283"/>
    </location>
</feature>
<evidence type="ECO:0000313" key="5">
    <source>
        <dbReference type="EMBL" id="KAB7519387.1"/>
    </source>
</evidence>
<gene>
    <name evidence="3" type="ORF">DM867_06300</name>
    <name evidence="4" type="ORF">DMP03_01335</name>
    <name evidence="5" type="ORF">DP108_04590</name>
</gene>
<accession>A0A5N5UH26</accession>
<dbReference type="InterPro" id="IPR029058">
    <property type="entry name" value="AB_hydrolase_fold"/>
</dbReference>
<dbReference type="PANTHER" id="PTHR43329">
    <property type="entry name" value="EPOXIDE HYDROLASE"/>
    <property type="match status" value="1"/>
</dbReference>
<evidence type="ECO:0000313" key="8">
    <source>
        <dbReference type="Proteomes" id="UP000326865"/>
    </source>
</evidence>
<sequence length="295" mass="33475">MTRPDPGPAEQWAADEGFEVDFADCSVGPIHYVAAGPETAPLVLLLHGFPDFWYTWRDHIAPLAAEYRVVAPDLRGYNRSARPRGVSSYRLDRLRTDVYELIQQLGYGTASVVGHDWGGSLALSFARHHPAHVDRLVVANTLDPERLAAQLRGRQLLRSWYSGFFQLPWLPERVLGARDYRALCDLFRDLSGHDETDIERYLGAWRRKGRLTASVNYYRALGRQTLKHPLGSPARVVVPTKLLWGTDDVALRPSVLDRLARGIDDPTVERYEGASHWVHADEPDRFREDVRAFLP</sequence>
<accession>A0A5N5U812</accession>
<name>A0A5N5UH26_9EURY</name>
<dbReference type="GO" id="GO:0016787">
    <property type="term" value="F:hydrolase activity"/>
    <property type="evidence" value="ECO:0007669"/>
    <property type="project" value="UniProtKB-KW"/>
</dbReference>
<evidence type="ECO:0000256" key="1">
    <source>
        <dbReference type="ARBA" id="ARBA00022801"/>
    </source>
</evidence>
<proteinExistence type="predicted"/>
<evidence type="ECO:0000259" key="2">
    <source>
        <dbReference type="Pfam" id="PF00561"/>
    </source>
</evidence>
<dbReference type="EMBL" id="QMDY01000002">
    <property type="protein sequence ID" value="KAB7519387.1"/>
    <property type="molecule type" value="Genomic_DNA"/>
</dbReference>
<keyword evidence="8" id="KW-1185">Reference proteome</keyword>